<dbReference type="Proteomes" id="UP000265618">
    <property type="component" value="Unassembled WGS sequence"/>
</dbReference>
<dbReference type="EMBL" id="BDIP01003288">
    <property type="protein sequence ID" value="GIQ87513.1"/>
    <property type="molecule type" value="Genomic_DNA"/>
</dbReference>
<accession>A0A9K3D1T8</accession>
<evidence type="ECO:0000313" key="2">
    <source>
        <dbReference type="Proteomes" id="UP000265618"/>
    </source>
</evidence>
<keyword evidence="2" id="KW-1185">Reference proteome</keyword>
<comment type="caution">
    <text evidence="1">The sequence shown here is derived from an EMBL/GenBank/DDBJ whole genome shotgun (WGS) entry which is preliminary data.</text>
</comment>
<proteinExistence type="predicted"/>
<organism evidence="1 2">
    <name type="scientific">Kipferlia bialata</name>
    <dbReference type="NCBI Taxonomy" id="797122"/>
    <lineage>
        <taxon>Eukaryota</taxon>
        <taxon>Metamonada</taxon>
        <taxon>Carpediemonas-like organisms</taxon>
        <taxon>Kipferlia</taxon>
    </lineage>
</organism>
<dbReference type="AlphaFoldDB" id="A0A9K3D1T8"/>
<reference evidence="1 2" key="1">
    <citation type="journal article" date="2018" name="PLoS ONE">
        <title>The draft genome of Kipferlia bialata reveals reductive genome evolution in fornicate parasites.</title>
        <authorList>
            <person name="Tanifuji G."/>
            <person name="Takabayashi S."/>
            <person name="Kume K."/>
            <person name="Takagi M."/>
            <person name="Nakayama T."/>
            <person name="Kamikawa R."/>
            <person name="Inagaki Y."/>
            <person name="Hashimoto T."/>
        </authorList>
    </citation>
    <scope>NUCLEOTIDE SEQUENCE [LARGE SCALE GENOMIC DNA]</scope>
    <source>
        <strain evidence="1">NY0173</strain>
    </source>
</reference>
<name>A0A9K3D1T8_9EUKA</name>
<protein>
    <submittedName>
        <fullName evidence="1">Uncharacterized protein</fullName>
    </submittedName>
</protein>
<gene>
    <name evidence="1" type="ORF">KIPB_009562</name>
</gene>
<sequence length="232" mass="25762">MVMSSEEFIAAGRAEMEKILGDGGPRRGPWDENELEVIDDLFSNWPELLRERGESPESEGVCCEVLTTHMGSVSTVCCEDDSSGEDDVGGDLLNGITDEEVALWVRGVWSQGIYMYMFGATAVFHPTPDQTQRIHESLKLAQPIDNKILCRCMSSRDRLVALTRQVATRAIEIGMVPEGSGEAFLSFVAQVGFNHPSLLPEEDRVAAWIDLYAPIIWLLEEVLEGGTWTWPL</sequence>
<evidence type="ECO:0000313" key="1">
    <source>
        <dbReference type="EMBL" id="GIQ87513.1"/>
    </source>
</evidence>